<keyword evidence="6" id="KW-0064">Aspartyl protease</keyword>
<dbReference type="PANTHER" id="PTHR47966:SF75">
    <property type="entry name" value="ENDOPEPTIDASE (CTSD), PUTATIVE (AFU_ORTHOLOGUE AFUA_4G07040)-RELATED"/>
    <property type="match status" value="1"/>
</dbReference>
<dbReference type="GO" id="GO:0004190">
    <property type="term" value="F:aspartic-type endopeptidase activity"/>
    <property type="evidence" value="ECO:0007669"/>
    <property type="project" value="UniProtKB-KW"/>
</dbReference>
<feature type="region of interest" description="Disordered" evidence="13">
    <location>
        <begin position="445"/>
        <end position="470"/>
    </location>
</feature>
<sequence>MWSLKFVLLALFALFQFSTAFYPFVPEWRHKSYKSLPDTSKRGGESRENNAVLKLVQKLPSVNKPRDVQIRELTDRLIRKYNPGMGLKATKVEERESNLVKYDDSSSSIQSAATPSQTNSAGILQTGTDFSYFAQVELGSKNDPLLMLLDTGAGTSWVMGPDCTSSACKTRASFGAADSSTYKSVNMDLDIAYGSGHVTGTYATDTINFAGMSLPLTLGIANKTSDQFNSFPFSGILGLSQQTGPVPNFLQTIVSSKSLKANVFGMDLNRASDGTNTGEINFGAPDTSRYSGGLSYTSVAKNGPNHWALPLDNVGVGDAQFSTTGRLGYLDSGTSYIFGQPTDVIAFHSLVPNAVTTDNNTWTVPCSTTTSISFTFSGVTYNVSSVDWVGPSVDGVCTSNVYAVAVVDTNSWLIGDTFFKNVYALFDVDQDRVGLAQKKAVTSSATSTSSSGGLTSTLTPTPTAQTPVYRTSTSIVDPTSVVFSGSGSTITTSATESTVTTSTSVSLSNTHSVVSAVQTGTLDPLLPEASASASAQSSGTAVSASSSASSTSTQTSSGNQINGHFSLMVVIITVKTLLF</sequence>
<name>A0A384JEV9_BOTFB</name>
<dbReference type="OrthoDB" id="660550at2759"/>
<dbReference type="InterPro" id="IPR034164">
    <property type="entry name" value="Pepsin-like_dom"/>
</dbReference>
<evidence type="ECO:0000256" key="7">
    <source>
        <dbReference type="ARBA" id="ARBA00022801"/>
    </source>
</evidence>
<dbReference type="InterPro" id="IPR033121">
    <property type="entry name" value="PEPTIDASE_A1"/>
</dbReference>
<feature type="compositionally biased region" description="Low complexity" evidence="13">
    <location>
        <begin position="445"/>
        <end position="464"/>
    </location>
</feature>
<evidence type="ECO:0000259" key="15">
    <source>
        <dbReference type="PROSITE" id="PS51767"/>
    </source>
</evidence>
<dbReference type="Pfam" id="PF00026">
    <property type="entry name" value="Asp"/>
    <property type="match status" value="1"/>
</dbReference>
<evidence type="ECO:0000256" key="13">
    <source>
        <dbReference type="SAM" id="MobiDB-lite"/>
    </source>
</evidence>
<evidence type="ECO:0000256" key="3">
    <source>
        <dbReference type="ARBA" id="ARBA00022475"/>
    </source>
</evidence>
<dbReference type="InterPro" id="IPR021109">
    <property type="entry name" value="Peptidase_aspartic_dom_sf"/>
</dbReference>
<reference evidence="16 17" key="2">
    <citation type="journal article" date="2012" name="Eukaryot. Cell">
        <title>Genome update of Botrytis cinerea strains B05.10 and T4.</title>
        <authorList>
            <person name="Staats M."/>
            <person name="van Kan J.A."/>
        </authorList>
    </citation>
    <scope>NUCLEOTIDE SEQUENCE [LARGE SCALE GENOMIC DNA]</scope>
    <source>
        <strain evidence="16 17">B05.10</strain>
    </source>
</reference>
<keyword evidence="8" id="KW-0472">Membrane</keyword>
<keyword evidence="4" id="KW-0645">Protease</keyword>
<dbReference type="FunFam" id="2.40.70.10:FF:000060">
    <property type="entry name" value="Aspartic-type endopeptidase ctsD"/>
    <property type="match status" value="1"/>
</dbReference>
<evidence type="ECO:0000256" key="9">
    <source>
        <dbReference type="ARBA" id="ARBA00023180"/>
    </source>
</evidence>
<evidence type="ECO:0000256" key="5">
    <source>
        <dbReference type="ARBA" id="ARBA00022729"/>
    </source>
</evidence>
<keyword evidence="12" id="KW-1015">Disulfide bond</keyword>
<dbReference type="EMBL" id="CP009808">
    <property type="protein sequence ID" value="ATZ49000.1"/>
    <property type="molecule type" value="Genomic_DNA"/>
</dbReference>
<dbReference type="FunFam" id="2.40.70.10:FF:000085">
    <property type="entry name" value="Aspartic-type endopeptidase (CtsD), putative"/>
    <property type="match status" value="1"/>
</dbReference>
<evidence type="ECO:0000256" key="1">
    <source>
        <dbReference type="ARBA" id="ARBA00004236"/>
    </source>
</evidence>
<dbReference type="GO" id="GO:0005886">
    <property type="term" value="C:plasma membrane"/>
    <property type="evidence" value="ECO:0007669"/>
    <property type="project" value="UniProtKB-SubCell"/>
</dbReference>
<comment type="similarity">
    <text evidence="2">Belongs to the peptidase A1 family.</text>
</comment>
<evidence type="ECO:0000313" key="16">
    <source>
        <dbReference type="EMBL" id="ATZ49000.1"/>
    </source>
</evidence>
<evidence type="ECO:0000256" key="12">
    <source>
        <dbReference type="PIRSR" id="PIRSR601461-2"/>
    </source>
</evidence>
<evidence type="ECO:0000256" key="4">
    <source>
        <dbReference type="ARBA" id="ARBA00022670"/>
    </source>
</evidence>
<comment type="subcellular location">
    <subcellularLocation>
        <location evidence="1">Cell membrane</location>
    </subcellularLocation>
</comment>
<evidence type="ECO:0000256" key="8">
    <source>
        <dbReference type="ARBA" id="ARBA00023136"/>
    </source>
</evidence>
<feature type="signal peptide" evidence="14">
    <location>
        <begin position="1"/>
        <end position="20"/>
    </location>
</feature>
<reference evidence="16 17" key="3">
    <citation type="journal article" date="2017" name="Mol. Plant Pathol.">
        <title>A gapless genome sequence of the fungus Botrytis cinerea.</title>
        <authorList>
            <person name="Van Kan J.A."/>
            <person name="Stassen J.H."/>
            <person name="Mosbach A."/>
            <person name="Van Der Lee T.A."/>
            <person name="Faino L."/>
            <person name="Farmer A.D."/>
            <person name="Papasotiriou D.G."/>
            <person name="Zhou S."/>
            <person name="Seidl M.F."/>
            <person name="Cottam E."/>
            <person name="Edel D."/>
            <person name="Hahn M."/>
            <person name="Schwartz D.C."/>
            <person name="Dietrich R.A."/>
            <person name="Widdison S."/>
            <person name="Scalliet G."/>
        </authorList>
    </citation>
    <scope>NUCLEOTIDE SEQUENCE [LARGE SCALE GENOMIC DNA]</scope>
    <source>
        <strain evidence="16 17">B05.10</strain>
    </source>
</reference>
<dbReference type="PROSITE" id="PS51767">
    <property type="entry name" value="PEPTIDASE_A1"/>
    <property type="match status" value="1"/>
</dbReference>
<keyword evidence="10" id="KW-0449">Lipoprotein</keyword>
<dbReference type="Gene3D" id="2.40.70.10">
    <property type="entry name" value="Acid Proteases"/>
    <property type="match status" value="2"/>
</dbReference>
<feature type="disulfide bond" evidence="12">
    <location>
        <begin position="366"/>
        <end position="397"/>
    </location>
</feature>
<evidence type="ECO:0000256" key="14">
    <source>
        <dbReference type="SAM" id="SignalP"/>
    </source>
</evidence>
<keyword evidence="5 14" id="KW-0732">Signal</keyword>
<keyword evidence="3" id="KW-1003">Cell membrane</keyword>
<evidence type="ECO:0000256" key="10">
    <source>
        <dbReference type="ARBA" id="ARBA00023288"/>
    </source>
</evidence>
<gene>
    <name evidence="16" type="primary">Bcap13</name>
    <name evidence="16" type="ORF">BCIN_04g02060</name>
</gene>
<dbReference type="VEuPathDB" id="FungiDB:Bcin04g02060"/>
<evidence type="ECO:0000256" key="2">
    <source>
        <dbReference type="ARBA" id="ARBA00007447"/>
    </source>
</evidence>
<feature type="active site" evidence="11">
    <location>
        <position position="331"/>
    </location>
</feature>
<keyword evidence="7" id="KW-0378">Hydrolase</keyword>
<evidence type="ECO:0000313" key="17">
    <source>
        <dbReference type="Proteomes" id="UP000001798"/>
    </source>
</evidence>
<reference evidence="16 17" key="1">
    <citation type="journal article" date="2011" name="PLoS Genet.">
        <title>Genomic analysis of the necrotrophic fungal pathogens Sclerotinia sclerotiorum and Botrytis cinerea.</title>
        <authorList>
            <person name="Amselem J."/>
            <person name="Cuomo C.A."/>
            <person name="van Kan J.A."/>
            <person name="Viaud M."/>
            <person name="Benito E.P."/>
            <person name="Couloux A."/>
            <person name="Coutinho P.M."/>
            <person name="de Vries R.P."/>
            <person name="Dyer P.S."/>
            <person name="Fillinger S."/>
            <person name="Fournier E."/>
            <person name="Gout L."/>
            <person name="Hahn M."/>
            <person name="Kohn L."/>
            <person name="Lapalu N."/>
            <person name="Plummer K.M."/>
            <person name="Pradier J.M."/>
            <person name="Quevillon E."/>
            <person name="Sharon A."/>
            <person name="Simon A."/>
            <person name="ten Have A."/>
            <person name="Tudzynski B."/>
            <person name="Tudzynski P."/>
            <person name="Wincker P."/>
            <person name="Andrew M."/>
            <person name="Anthouard V."/>
            <person name="Beever R.E."/>
            <person name="Beffa R."/>
            <person name="Benoit I."/>
            <person name="Bouzid O."/>
            <person name="Brault B."/>
            <person name="Chen Z."/>
            <person name="Choquer M."/>
            <person name="Collemare J."/>
            <person name="Cotton P."/>
            <person name="Danchin E.G."/>
            <person name="Da Silva C."/>
            <person name="Gautier A."/>
            <person name="Giraud C."/>
            <person name="Giraud T."/>
            <person name="Gonzalez C."/>
            <person name="Grossetete S."/>
            <person name="Guldener U."/>
            <person name="Henrissat B."/>
            <person name="Howlett B.J."/>
            <person name="Kodira C."/>
            <person name="Kretschmer M."/>
            <person name="Lappartient A."/>
            <person name="Leroch M."/>
            <person name="Levis C."/>
            <person name="Mauceli E."/>
            <person name="Neuveglise C."/>
            <person name="Oeser B."/>
            <person name="Pearson M."/>
            <person name="Poulain J."/>
            <person name="Poussereau N."/>
            <person name="Quesneville H."/>
            <person name="Rascle C."/>
            <person name="Schumacher J."/>
            <person name="Segurens B."/>
            <person name="Sexton A."/>
            <person name="Silva E."/>
            <person name="Sirven C."/>
            <person name="Soanes D.M."/>
            <person name="Talbot N.J."/>
            <person name="Templeton M."/>
            <person name="Yandava C."/>
            <person name="Yarden O."/>
            <person name="Zeng Q."/>
            <person name="Rollins J.A."/>
            <person name="Lebrun M.H."/>
            <person name="Dickman M."/>
        </authorList>
    </citation>
    <scope>NUCLEOTIDE SEQUENCE [LARGE SCALE GENOMIC DNA]</scope>
    <source>
        <strain evidence="16 17">B05.10</strain>
    </source>
</reference>
<dbReference type="InterPro" id="IPR001461">
    <property type="entry name" value="Aspartic_peptidase_A1"/>
</dbReference>
<dbReference type="PRINTS" id="PR00792">
    <property type="entry name" value="PEPSIN"/>
</dbReference>
<dbReference type="RefSeq" id="XP_024548204.1">
    <property type="nucleotide sequence ID" value="XM_024692430.1"/>
</dbReference>
<dbReference type="GeneID" id="5437915"/>
<feature type="domain" description="Peptidase A1" evidence="15">
    <location>
        <begin position="132"/>
        <end position="436"/>
    </location>
</feature>
<dbReference type="SUPFAM" id="SSF50630">
    <property type="entry name" value="Acid proteases"/>
    <property type="match status" value="1"/>
</dbReference>
<dbReference type="PANTHER" id="PTHR47966">
    <property type="entry name" value="BETA-SITE APP-CLEAVING ENZYME, ISOFORM A-RELATED"/>
    <property type="match status" value="1"/>
</dbReference>
<organism evidence="16 17">
    <name type="scientific">Botryotinia fuckeliana (strain B05.10)</name>
    <name type="common">Noble rot fungus</name>
    <name type="synonym">Botrytis cinerea</name>
    <dbReference type="NCBI Taxonomy" id="332648"/>
    <lineage>
        <taxon>Eukaryota</taxon>
        <taxon>Fungi</taxon>
        <taxon>Dikarya</taxon>
        <taxon>Ascomycota</taxon>
        <taxon>Pezizomycotina</taxon>
        <taxon>Leotiomycetes</taxon>
        <taxon>Helotiales</taxon>
        <taxon>Sclerotiniaceae</taxon>
        <taxon>Botrytis</taxon>
    </lineage>
</organism>
<keyword evidence="17" id="KW-1185">Reference proteome</keyword>
<feature type="active site" evidence="11">
    <location>
        <position position="150"/>
    </location>
</feature>
<dbReference type="Proteomes" id="UP000001798">
    <property type="component" value="Chromosome 4"/>
</dbReference>
<keyword evidence="9" id="KW-0325">Glycoprotein</keyword>
<dbReference type="AlphaFoldDB" id="A0A384JEV9"/>
<accession>A0A384JEV9</accession>
<protein>
    <submittedName>
        <fullName evidence="16">Bcap13</fullName>
    </submittedName>
</protein>
<dbReference type="GO" id="GO:0006508">
    <property type="term" value="P:proteolysis"/>
    <property type="evidence" value="ECO:0007669"/>
    <property type="project" value="UniProtKB-KW"/>
</dbReference>
<dbReference type="KEGG" id="bfu:BCIN_04g02060"/>
<proteinExistence type="inferred from homology"/>
<evidence type="ECO:0000256" key="11">
    <source>
        <dbReference type="PIRSR" id="PIRSR601461-1"/>
    </source>
</evidence>
<evidence type="ECO:0000256" key="6">
    <source>
        <dbReference type="ARBA" id="ARBA00022750"/>
    </source>
</evidence>
<feature type="chain" id="PRO_5016665363" evidence="14">
    <location>
        <begin position="21"/>
        <end position="579"/>
    </location>
</feature>
<feature type="disulfide bond" evidence="12">
    <location>
        <begin position="163"/>
        <end position="168"/>
    </location>
</feature>
<dbReference type="CDD" id="cd05471">
    <property type="entry name" value="pepsin_like"/>
    <property type="match status" value="1"/>
</dbReference>